<evidence type="ECO:0000313" key="2">
    <source>
        <dbReference type="Proteomes" id="UP000128155"/>
    </source>
</evidence>
<name>R4HLB0_9ADEN</name>
<sequence>MILFQSNTTNTINVQTTLNHDMENHTTSYAYNVHRNSKRRPIYSSMISRPHMALNEI</sequence>
<proteinExistence type="predicted"/>
<reference evidence="1 2" key="1">
    <citation type="journal article" date="2012" name="J. Virol.">
        <title>Five genome sequences of subspecies B1 human adenoviruses associated with acute respiratory disease.</title>
        <authorList>
            <person name="Dehghan S."/>
            <person name="Liu E.B."/>
            <person name="Seto J."/>
            <person name="Torres S.F."/>
            <person name="Hudson N.R."/>
            <person name="Kajon A.E."/>
            <person name="Metzgar D."/>
            <person name="Dyer D.W."/>
            <person name="Chodosh J."/>
            <person name="Jones M.S."/>
            <person name="Seto D."/>
        </authorList>
    </citation>
    <scope>NUCLEOTIDE SEQUENCE [LARGE SCALE GENOMIC DNA]</scope>
    <source>
        <strain evidence="1">87-922</strain>
    </source>
</reference>
<dbReference type="EMBL" id="JN860676">
    <property type="protein sequence ID" value="AET87160.1"/>
    <property type="molecule type" value="Genomic_DNA"/>
</dbReference>
<organism evidence="1 2">
    <name type="scientific">Human adenovirus 66</name>
    <dbReference type="NCBI Taxonomy" id="1337398"/>
    <lineage>
        <taxon>Viruses</taxon>
        <taxon>Varidnaviria</taxon>
        <taxon>Bamfordvirae</taxon>
        <taxon>Preplasmiviricota</taxon>
        <taxon>Polisuviricotina</taxon>
        <taxon>Pharingeaviricetes</taxon>
        <taxon>Rowavirales</taxon>
        <taxon>Adenoviridae</taxon>
        <taxon>Mastadenovirus</taxon>
        <taxon>Mastadenovirus blackbeardi</taxon>
        <taxon>Human mastadenovirus B</taxon>
    </lineage>
</organism>
<evidence type="ECO:0000313" key="1">
    <source>
        <dbReference type="EMBL" id="AET87160.1"/>
    </source>
</evidence>
<protein>
    <submittedName>
        <fullName evidence="1">E3 6.6kDa protein</fullName>
    </submittedName>
</protein>
<accession>R4HLB0</accession>
<gene>
    <name evidence="1" type="primary">E3</name>
</gene>
<dbReference type="Proteomes" id="UP000128155">
    <property type="component" value="Segment"/>
</dbReference>